<gene>
    <name evidence="14" type="primary">folP</name>
    <name evidence="14" type="ORF">ROA7745_04066</name>
</gene>
<dbReference type="GO" id="GO:0004156">
    <property type="term" value="F:dihydropteroate synthase activity"/>
    <property type="evidence" value="ECO:0007669"/>
    <property type="project" value="UniProtKB-EC"/>
</dbReference>
<evidence type="ECO:0000313" key="15">
    <source>
        <dbReference type="Proteomes" id="UP000193224"/>
    </source>
</evidence>
<evidence type="ECO:0000256" key="2">
    <source>
        <dbReference type="ARBA" id="ARBA00001946"/>
    </source>
</evidence>
<name>A0A1X7BX32_9RHOB</name>
<dbReference type="EMBL" id="FWXB01000022">
    <property type="protein sequence ID" value="SMC14201.1"/>
    <property type="molecule type" value="Genomic_DNA"/>
</dbReference>
<dbReference type="PROSITE" id="PS00793">
    <property type="entry name" value="DHPS_2"/>
    <property type="match status" value="1"/>
</dbReference>
<dbReference type="InterPro" id="IPR006390">
    <property type="entry name" value="DHP_synth_dom"/>
</dbReference>
<comment type="cofactor">
    <cofactor evidence="2 12">
        <name>Mg(2+)</name>
        <dbReference type="ChEBI" id="CHEBI:18420"/>
    </cofactor>
</comment>
<evidence type="ECO:0000256" key="12">
    <source>
        <dbReference type="RuleBase" id="RU361205"/>
    </source>
</evidence>
<dbReference type="UniPathway" id="UPA00077">
    <property type="reaction ID" value="UER00156"/>
</dbReference>
<evidence type="ECO:0000256" key="1">
    <source>
        <dbReference type="ARBA" id="ARBA00000012"/>
    </source>
</evidence>
<organism evidence="14 15">
    <name type="scientific">Roseovarius aestuarii</name>
    <dbReference type="NCBI Taxonomy" id="475083"/>
    <lineage>
        <taxon>Bacteria</taxon>
        <taxon>Pseudomonadati</taxon>
        <taxon>Pseudomonadota</taxon>
        <taxon>Alphaproteobacteria</taxon>
        <taxon>Rhodobacterales</taxon>
        <taxon>Roseobacteraceae</taxon>
        <taxon>Roseovarius</taxon>
    </lineage>
</organism>
<reference evidence="14 15" key="1">
    <citation type="submission" date="2017-03" db="EMBL/GenBank/DDBJ databases">
        <authorList>
            <person name="Afonso C.L."/>
            <person name="Miller P.J."/>
            <person name="Scott M.A."/>
            <person name="Spackman E."/>
            <person name="Goraichik I."/>
            <person name="Dimitrov K.M."/>
            <person name="Suarez D.L."/>
            <person name="Swayne D.E."/>
        </authorList>
    </citation>
    <scope>NUCLEOTIDE SEQUENCE [LARGE SCALE GENOMIC DNA]</scope>
    <source>
        <strain evidence="14 15">CECT 7745</strain>
    </source>
</reference>
<dbReference type="GO" id="GO:0046872">
    <property type="term" value="F:metal ion binding"/>
    <property type="evidence" value="ECO:0007669"/>
    <property type="project" value="UniProtKB-KW"/>
</dbReference>
<dbReference type="InterPro" id="IPR000489">
    <property type="entry name" value="Pterin-binding_dom"/>
</dbReference>
<evidence type="ECO:0000313" key="14">
    <source>
        <dbReference type="EMBL" id="SMC14201.1"/>
    </source>
</evidence>
<dbReference type="FunFam" id="3.20.20.20:FF:000006">
    <property type="entry name" value="Dihydropteroate synthase"/>
    <property type="match status" value="1"/>
</dbReference>
<proteinExistence type="inferred from homology"/>
<evidence type="ECO:0000256" key="7">
    <source>
        <dbReference type="ARBA" id="ARBA00022679"/>
    </source>
</evidence>
<dbReference type="PROSITE" id="PS50972">
    <property type="entry name" value="PTERIN_BINDING"/>
    <property type="match status" value="1"/>
</dbReference>
<comment type="catalytic activity">
    <reaction evidence="1">
        <text>(7,8-dihydropterin-6-yl)methyl diphosphate + 4-aminobenzoate = 7,8-dihydropteroate + diphosphate</text>
        <dbReference type="Rhea" id="RHEA:19949"/>
        <dbReference type="ChEBI" id="CHEBI:17836"/>
        <dbReference type="ChEBI" id="CHEBI:17839"/>
        <dbReference type="ChEBI" id="CHEBI:33019"/>
        <dbReference type="ChEBI" id="CHEBI:72950"/>
        <dbReference type="EC" id="2.5.1.15"/>
    </reaction>
</comment>
<dbReference type="CDD" id="cd00739">
    <property type="entry name" value="DHPS"/>
    <property type="match status" value="1"/>
</dbReference>
<keyword evidence="8 12" id="KW-0479">Metal-binding</keyword>
<dbReference type="AlphaFoldDB" id="A0A1X7BX32"/>
<dbReference type="PANTHER" id="PTHR20941:SF1">
    <property type="entry name" value="FOLIC ACID SYNTHESIS PROTEIN FOL1"/>
    <property type="match status" value="1"/>
</dbReference>
<evidence type="ECO:0000256" key="10">
    <source>
        <dbReference type="ARBA" id="ARBA00022909"/>
    </source>
</evidence>
<comment type="function">
    <text evidence="12">Catalyzes the condensation of para-aminobenzoate (pABA) with 6-hydroxymethyl-7,8-dihydropterin diphosphate (DHPt-PP) to form 7,8-dihydropteroate (H2Pte), the immediate precursor of folate derivatives.</text>
</comment>
<evidence type="ECO:0000256" key="6">
    <source>
        <dbReference type="ARBA" id="ARBA00016919"/>
    </source>
</evidence>
<evidence type="ECO:0000256" key="11">
    <source>
        <dbReference type="ARBA" id="ARBA00030193"/>
    </source>
</evidence>
<comment type="pathway">
    <text evidence="3 12">Cofactor biosynthesis; tetrahydrofolate biosynthesis; 7,8-dihydrofolate from 2-amino-4-hydroxy-6-hydroxymethyl-7,8-dihydropteridine diphosphate and 4-aminobenzoate: step 1/2.</text>
</comment>
<dbReference type="SUPFAM" id="SSF51717">
    <property type="entry name" value="Dihydropteroate synthetase-like"/>
    <property type="match status" value="1"/>
</dbReference>
<keyword evidence="9 12" id="KW-0460">Magnesium</keyword>
<dbReference type="PANTHER" id="PTHR20941">
    <property type="entry name" value="FOLATE SYNTHESIS PROTEINS"/>
    <property type="match status" value="1"/>
</dbReference>
<keyword evidence="10 12" id="KW-0289">Folate biosynthesis</keyword>
<evidence type="ECO:0000256" key="8">
    <source>
        <dbReference type="ARBA" id="ARBA00022723"/>
    </source>
</evidence>
<dbReference type="GO" id="GO:0046654">
    <property type="term" value="P:tetrahydrofolate biosynthetic process"/>
    <property type="evidence" value="ECO:0007669"/>
    <property type="project" value="UniProtKB-UniPathway"/>
</dbReference>
<dbReference type="InterPro" id="IPR011005">
    <property type="entry name" value="Dihydropteroate_synth-like_sf"/>
</dbReference>
<dbReference type="InterPro" id="IPR045031">
    <property type="entry name" value="DHP_synth-like"/>
</dbReference>
<keyword evidence="7 12" id="KW-0808">Transferase</keyword>
<keyword evidence="15" id="KW-1185">Reference proteome</keyword>
<sequence>MTRYYRPVARTDHVRPNGAMPLAGGWCWFDMAEEITRDGTSRLIHASNLPEDVRDRLTAPRVSICGLSFDQPRLMGILNVTPDSFSDGGRHNAPDQAIVHTGAMITAGADLIDVGGESTRPGAEPVPINDEISRTVPVITAIRAAHDVPISIDTRKAAVAQAAHDAGAALVNDVAGFTFDAALAPYCAEHTLPVCVMHSQGRPETMQHDPRYDHPALDIYDWLSERAEALMEAGIPRHQIIVDPGIGFGKTRAHNLVLLQNLSLFHGLGCPVLLGASRKRFIGDLSGVSEASERVPGSLAVALAGVAQGMQILRIHDVAETAAAIKLWRAATEGEAG</sequence>
<dbReference type="OrthoDB" id="9811744at2"/>
<protein>
    <recommendedName>
        <fullName evidence="6 12">Dihydropteroate synthase</fullName>
        <shortName evidence="12">DHPS</shortName>
        <ecNumber evidence="5 12">2.5.1.15</ecNumber>
    </recommendedName>
    <alternativeName>
        <fullName evidence="11 12">Dihydropteroate pyrophosphorylase</fullName>
    </alternativeName>
</protein>
<feature type="domain" description="Pterin-binding" evidence="13">
    <location>
        <begin position="72"/>
        <end position="326"/>
    </location>
</feature>
<dbReference type="Pfam" id="PF00809">
    <property type="entry name" value="Pterin_bind"/>
    <property type="match status" value="1"/>
</dbReference>
<evidence type="ECO:0000256" key="5">
    <source>
        <dbReference type="ARBA" id="ARBA00012458"/>
    </source>
</evidence>
<evidence type="ECO:0000256" key="4">
    <source>
        <dbReference type="ARBA" id="ARBA00009503"/>
    </source>
</evidence>
<dbReference type="GO" id="GO:0005829">
    <property type="term" value="C:cytosol"/>
    <property type="evidence" value="ECO:0007669"/>
    <property type="project" value="TreeGrafter"/>
</dbReference>
<dbReference type="NCBIfam" id="TIGR01496">
    <property type="entry name" value="DHPS"/>
    <property type="match status" value="1"/>
</dbReference>
<evidence type="ECO:0000259" key="13">
    <source>
        <dbReference type="PROSITE" id="PS50972"/>
    </source>
</evidence>
<dbReference type="RefSeq" id="WP_085802112.1">
    <property type="nucleotide sequence ID" value="NZ_FWXB01000022.1"/>
</dbReference>
<dbReference type="EC" id="2.5.1.15" evidence="5 12"/>
<dbReference type="Proteomes" id="UP000193224">
    <property type="component" value="Unassembled WGS sequence"/>
</dbReference>
<evidence type="ECO:0000256" key="3">
    <source>
        <dbReference type="ARBA" id="ARBA00004763"/>
    </source>
</evidence>
<accession>A0A1X7BX32</accession>
<evidence type="ECO:0000256" key="9">
    <source>
        <dbReference type="ARBA" id="ARBA00022842"/>
    </source>
</evidence>
<dbReference type="Gene3D" id="3.20.20.20">
    <property type="entry name" value="Dihydropteroate synthase-like"/>
    <property type="match status" value="1"/>
</dbReference>
<comment type="similarity">
    <text evidence="4 12">Belongs to the DHPS family.</text>
</comment>
<dbReference type="PROSITE" id="PS00792">
    <property type="entry name" value="DHPS_1"/>
    <property type="match status" value="1"/>
</dbReference>
<dbReference type="GO" id="GO:0046656">
    <property type="term" value="P:folic acid biosynthetic process"/>
    <property type="evidence" value="ECO:0007669"/>
    <property type="project" value="UniProtKB-KW"/>
</dbReference>